<comment type="caution">
    <text evidence="1">The sequence shown here is derived from an EMBL/GenBank/DDBJ whole genome shotgun (WGS) entry which is preliminary data.</text>
</comment>
<evidence type="ECO:0000313" key="1">
    <source>
        <dbReference type="EMBL" id="KKM21304.1"/>
    </source>
</evidence>
<dbReference type="AlphaFoldDB" id="A0A0F9IN96"/>
<sequence length="130" mass="14860">MLCNKITKPEFTKEQIAECRQCKHASKKKIWCCLFGVSIIETGKIITPDRKIKYPSLPRMGMNFAKATGKHIASGFKKRSKQEQELVKTICQKCSEYVLETKIGPRCKKCGCCVSLKKRWATSRCPLGKW</sequence>
<protein>
    <submittedName>
        <fullName evidence="1">Uncharacterized protein</fullName>
    </submittedName>
</protein>
<dbReference type="EMBL" id="LAZR01013579">
    <property type="protein sequence ID" value="KKM21304.1"/>
    <property type="molecule type" value="Genomic_DNA"/>
</dbReference>
<organism evidence="1">
    <name type="scientific">marine sediment metagenome</name>
    <dbReference type="NCBI Taxonomy" id="412755"/>
    <lineage>
        <taxon>unclassified sequences</taxon>
        <taxon>metagenomes</taxon>
        <taxon>ecological metagenomes</taxon>
    </lineage>
</organism>
<name>A0A0F9IN96_9ZZZZ</name>
<gene>
    <name evidence="1" type="ORF">LCGC14_1636770</name>
</gene>
<proteinExistence type="predicted"/>
<accession>A0A0F9IN96</accession>
<reference evidence="1" key="1">
    <citation type="journal article" date="2015" name="Nature">
        <title>Complex archaea that bridge the gap between prokaryotes and eukaryotes.</title>
        <authorList>
            <person name="Spang A."/>
            <person name="Saw J.H."/>
            <person name="Jorgensen S.L."/>
            <person name="Zaremba-Niedzwiedzka K."/>
            <person name="Martijn J."/>
            <person name="Lind A.E."/>
            <person name="van Eijk R."/>
            <person name="Schleper C."/>
            <person name="Guy L."/>
            <person name="Ettema T.J."/>
        </authorList>
    </citation>
    <scope>NUCLEOTIDE SEQUENCE</scope>
</reference>